<evidence type="ECO:0000313" key="1">
    <source>
        <dbReference type="EMBL" id="KAI3695845.1"/>
    </source>
</evidence>
<dbReference type="EMBL" id="CM042043">
    <property type="protein sequence ID" value="KAI3695845.1"/>
    <property type="molecule type" value="Genomic_DNA"/>
</dbReference>
<proteinExistence type="predicted"/>
<name>A0ACB8ZIA7_9ASTR</name>
<reference evidence="1 2" key="2">
    <citation type="journal article" date="2022" name="Mol. Ecol. Resour.">
        <title>The genomes of chicory, endive, great burdock and yacon provide insights into Asteraceae paleo-polyploidization history and plant inulin production.</title>
        <authorList>
            <person name="Fan W."/>
            <person name="Wang S."/>
            <person name="Wang H."/>
            <person name="Wang A."/>
            <person name="Jiang F."/>
            <person name="Liu H."/>
            <person name="Zhao H."/>
            <person name="Xu D."/>
            <person name="Zhang Y."/>
        </authorList>
    </citation>
    <scope>NUCLEOTIDE SEQUENCE [LARGE SCALE GENOMIC DNA]</scope>
    <source>
        <strain evidence="2">cv. Yunnan</strain>
        <tissue evidence="1">Leaves</tissue>
    </source>
</reference>
<evidence type="ECO:0000313" key="2">
    <source>
        <dbReference type="Proteomes" id="UP001056120"/>
    </source>
</evidence>
<sequence>MPILIQEEELNHSEQRDGDIEEGEFWVPTKNAQARVGDRAEKVIREFPVQSPAWRMECGMSKAISENTNGDGVIQETLLEEEELNGAIPTMLGATDMNNETARGVVNADGIEDRRNINLNENVRDNNLGGATPDDGPFLN</sequence>
<protein>
    <submittedName>
        <fullName evidence="1">Uncharacterized protein</fullName>
    </submittedName>
</protein>
<accession>A0ACB8ZIA7</accession>
<keyword evidence="2" id="KW-1185">Reference proteome</keyword>
<organism evidence="1 2">
    <name type="scientific">Smallanthus sonchifolius</name>
    <dbReference type="NCBI Taxonomy" id="185202"/>
    <lineage>
        <taxon>Eukaryota</taxon>
        <taxon>Viridiplantae</taxon>
        <taxon>Streptophyta</taxon>
        <taxon>Embryophyta</taxon>
        <taxon>Tracheophyta</taxon>
        <taxon>Spermatophyta</taxon>
        <taxon>Magnoliopsida</taxon>
        <taxon>eudicotyledons</taxon>
        <taxon>Gunneridae</taxon>
        <taxon>Pentapetalae</taxon>
        <taxon>asterids</taxon>
        <taxon>campanulids</taxon>
        <taxon>Asterales</taxon>
        <taxon>Asteraceae</taxon>
        <taxon>Asteroideae</taxon>
        <taxon>Heliantheae alliance</taxon>
        <taxon>Millerieae</taxon>
        <taxon>Smallanthus</taxon>
    </lineage>
</organism>
<dbReference type="Proteomes" id="UP001056120">
    <property type="component" value="Linkage Group LG26"/>
</dbReference>
<reference evidence="2" key="1">
    <citation type="journal article" date="2022" name="Mol. Ecol. Resour.">
        <title>The genomes of chicory, endive, great burdock and yacon provide insights into Asteraceae palaeo-polyploidization history and plant inulin production.</title>
        <authorList>
            <person name="Fan W."/>
            <person name="Wang S."/>
            <person name="Wang H."/>
            <person name="Wang A."/>
            <person name="Jiang F."/>
            <person name="Liu H."/>
            <person name="Zhao H."/>
            <person name="Xu D."/>
            <person name="Zhang Y."/>
        </authorList>
    </citation>
    <scope>NUCLEOTIDE SEQUENCE [LARGE SCALE GENOMIC DNA]</scope>
    <source>
        <strain evidence="2">cv. Yunnan</strain>
    </source>
</reference>
<comment type="caution">
    <text evidence="1">The sequence shown here is derived from an EMBL/GenBank/DDBJ whole genome shotgun (WGS) entry which is preliminary data.</text>
</comment>
<gene>
    <name evidence="1" type="ORF">L1987_78847</name>
</gene>